<gene>
    <name evidence="2" type="ORF">SDC9_195548</name>
</gene>
<reference evidence="2" key="1">
    <citation type="submission" date="2019-08" db="EMBL/GenBank/DDBJ databases">
        <authorList>
            <person name="Kucharzyk K."/>
            <person name="Murdoch R.W."/>
            <person name="Higgins S."/>
            <person name="Loffler F."/>
        </authorList>
    </citation>
    <scope>NUCLEOTIDE SEQUENCE</scope>
</reference>
<name>A0A645II05_9ZZZZ</name>
<evidence type="ECO:0000256" key="1">
    <source>
        <dbReference type="SAM" id="MobiDB-lite"/>
    </source>
</evidence>
<protein>
    <submittedName>
        <fullName evidence="2">Uncharacterized protein</fullName>
    </submittedName>
</protein>
<organism evidence="2">
    <name type="scientific">bioreactor metagenome</name>
    <dbReference type="NCBI Taxonomy" id="1076179"/>
    <lineage>
        <taxon>unclassified sequences</taxon>
        <taxon>metagenomes</taxon>
        <taxon>ecological metagenomes</taxon>
    </lineage>
</organism>
<comment type="caution">
    <text evidence="2">The sequence shown here is derived from an EMBL/GenBank/DDBJ whole genome shotgun (WGS) entry which is preliminary data.</text>
</comment>
<sequence length="65" mass="7237">MIDLPARRLKVALQQAGQGTALLLGNLQLTLAGLQQIERNPAQQRKKTEHDKHGARTPRLVACHY</sequence>
<dbReference type="EMBL" id="VSSQ01109833">
    <property type="protein sequence ID" value="MPN47944.1"/>
    <property type="molecule type" value="Genomic_DNA"/>
</dbReference>
<evidence type="ECO:0000313" key="2">
    <source>
        <dbReference type="EMBL" id="MPN47944.1"/>
    </source>
</evidence>
<proteinExistence type="predicted"/>
<accession>A0A645II05</accession>
<dbReference type="AlphaFoldDB" id="A0A645II05"/>
<feature type="region of interest" description="Disordered" evidence="1">
    <location>
        <begin position="40"/>
        <end position="65"/>
    </location>
</feature>